<reference evidence="1" key="1">
    <citation type="submission" date="2022-08" db="EMBL/GenBank/DDBJ databases">
        <title>Whole genome sequencing of non-tuberculosis mycobacteria type-strains.</title>
        <authorList>
            <person name="Igarashi Y."/>
            <person name="Osugi A."/>
            <person name="Mitarai S."/>
        </authorList>
    </citation>
    <scope>NUCLEOTIDE SEQUENCE</scope>
    <source>
        <strain evidence="1">DSM 45127</strain>
    </source>
</reference>
<proteinExistence type="predicted"/>
<name>A0ABY3VMI7_9MYCO</name>
<accession>A0ABY3VMI7</accession>
<dbReference type="RefSeq" id="WP_240262408.1">
    <property type="nucleotide sequence ID" value="NZ_CP092488.2"/>
</dbReference>
<dbReference type="Proteomes" id="UP001055336">
    <property type="component" value="Chromosome"/>
</dbReference>
<protein>
    <submittedName>
        <fullName evidence="1">Uncharacterized protein</fullName>
    </submittedName>
</protein>
<sequence>MREPESSSYEDLLPALALLDVARAVRVDRPTDAAIANACNAFEAHEVQQGAHRPTARARLVEVAM</sequence>
<evidence type="ECO:0000313" key="1">
    <source>
        <dbReference type="EMBL" id="UMB70646.1"/>
    </source>
</evidence>
<evidence type="ECO:0000313" key="2">
    <source>
        <dbReference type="Proteomes" id="UP001055336"/>
    </source>
</evidence>
<keyword evidence="2" id="KW-1185">Reference proteome</keyword>
<organism evidence="1 2">
    <name type="scientific">Mycobacterium paraterrae</name>
    <dbReference type="NCBI Taxonomy" id="577492"/>
    <lineage>
        <taxon>Bacteria</taxon>
        <taxon>Bacillati</taxon>
        <taxon>Actinomycetota</taxon>
        <taxon>Actinomycetes</taxon>
        <taxon>Mycobacteriales</taxon>
        <taxon>Mycobacteriaceae</taxon>
        <taxon>Mycobacterium</taxon>
    </lineage>
</organism>
<dbReference type="EMBL" id="CP092488">
    <property type="protein sequence ID" value="UMB70646.1"/>
    <property type="molecule type" value="Genomic_DNA"/>
</dbReference>
<gene>
    <name evidence="1" type="ORF">MKK62_04855</name>
</gene>